<evidence type="ECO:0000313" key="2">
    <source>
        <dbReference type="EMBL" id="PSS18473.1"/>
    </source>
</evidence>
<keyword evidence="3" id="KW-1185">Reference proteome</keyword>
<feature type="domain" description="HNH nuclease" evidence="1">
    <location>
        <begin position="66"/>
        <end position="158"/>
    </location>
</feature>
<dbReference type="GeneID" id="36573073"/>
<dbReference type="RefSeq" id="XP_024720825.1">
    <property type="nucleotide sequence ID" value="XM_024864992.1"/>
</dbReference>
<dbReference type="InParanoid" id="A0A2T3B1Q1"/>
<gene>
    <name evidence="2" type="ORF">M430DRAFT_239863</name>
</gene>
<reference evidence="2 3" key="1">
    <citation type="journal article" date="2018" name="New Phytol.">
        <title>Comparative genomics and transcriptomics depict ericoid mycorrhizal fungi as versatile saprotrophs and plant mutualists.</title>
        <authorList>
            <person name="Martino E."/>
            <person name="Morin E."/>
            <person name="Grelet G.A."/>
            <person name="Kuo A."/>
            <person name="Kohler A."/>
            <person name="Daghino S."/>
            <person name="Barry K.W."/>
            <person name="Cichocki N."/>
            <person name="Clum A."/>
            <person name="Dockter R.B."/>
            <person name="Hainaut M."/>
            <person name="Kuo R.C."/>
            <person name="LaButti K."/>
            <person name="Lindahl B.D."/>
            <person name="Lindquist E.A."/>
            <person name="Lipzen A."/>
            <person name="Khouja H.R."/>
            <person name="Magnuson J."/>
            <person name="Murat C."/>
            <person name="Ohm R.A."/>
            <person name="Singer S.W."/>
            <person name="Spatafora J.W."/>
            <person name="Wang M."/>
            <person name="Veneault-Fourrey C."/>
            <person name="Henrissat B."/>
            <person name="Grigoriev I.V."/>
            <person name="Martin F.M."/>
            <person name="Perotto S."/>
        </authorList>
    </citation>
    <scope>NUCLEOTIDE SEQUENCE [LARGE SCALE GENOMIC DNA]</scope>
    <source>
        <strain evidence="2 3">ATCC 22711</strain>
    </source>
</reference>
<evidence type="ECO:0000313" key="3">
    <source>
        <dbReference type="Proteomes" id="UP000241818"/>
    </source>
</evidence>
<dbReference type="STRING" id="857342.A0A2T3B1Q1"/>
<name>A0A2T3B1Q1_AMORE</name>
<dbReference type="InterPro" id="IPR003615">
    <property type="entry name" value="HNH_nuc"/>
</dbReference>
<sequence length="259" mass="28586">MDAHNMAQTGNLRQLRDHLEETLLRALRAPGGRTPATITLSARPAAEAAGQAGLKERCQERDGHRCVISGIWDPAHRPEDDIMFGSLNAAHIIPFALGSFSNEVERQQINAIWGAIYRYFPSIRSRLQLEIADVNREENILTLYRPLHELFGAFHIVLEKTETRDRYHLKTFGTISGVLAPHLPRDGIVTLRSHDGRYPLPDPSLLALHAAIGNILHATGSAERIEKILRDFEGASGGLAPDGSTDIGSLLSMRLLSLD</sequence>
<evidence type="ECO:0000259" key="1">
    <source>
        <dbReference type="Pfam" id="PF13391"/>
    </source>
</evidence>
<dbReference type="AlphaFoldDB" id="A0A2T3B1Q1"/>
<dbReference type="Pfam" id="PF13391">
    <property type="entry name" value="HNH_2"/>
    <property type="match status" value="1"/>
</dbReference>
<dbReference type="EMBL" id="KZ679011">
    <property type="protein sequence ID" value="PSS18473.1"/>
    <property type="molecule type" value="Genomic_DNA"/>
</dbReference>
<organism evidence="2 3">
    <name type="scientific">Amorphotheca resinae ATCC 22711</name>
    <dbReference type="NCBI Taxonomy" id="857342"/>
    <lineage>
        <taxon>Eukaryota</taxon>
        <taxon>Fungi</taxon>
        <taxon>Dikarya</taxon>
        <taxon>Ascomycota</taxon>
        <taxon>Pezizomycotina</taxon>
        <taxon>Leotiomycetes</taxon>
        <taxon>Helotiales</taxon>
        <taxon>Amorphothecaceae</taxon>
        <taxon>Amorphotheca</taxon>
    </lineage>
</organism>
<protein>
    <recommendedName>
        <fullName evidence="1">HNH nuclease domain-containing protein</fullName>
    </recommendedName>
</protein>
<accession>A0A2T3B1Q1</accession>
<dbReference type="Proteomes" id="UP000241818">
    <property type="component" value="Unassembled WGS sequence"/>
</dbReference>
<proteinExistence type="predicted"/>
<dbReference type="OrthoDB" id="2104739at2759"/>